<dbReference type="OrthoDB" id="4265116at2"/>
<keyword evidence="3" id="KW-1185">Reference proteome</keyword>
<evidence type="ECO:0000313" key="2">
    <source>
        <dbReference type="EMBL" id="TPW77776.1"/>
    </source>
</evidence>
<proteinExistence type="predicted"/>
<comment type="caution">
    <text evidence="2">The sequence shown here is derived from an EMBL/GenBank/DDBJ whole genome shotgun (WGS) entry which is preliminary data.</text>
</comment>
<dbReference type="EMBL" id="VHQG01000001">
    <property type="protein sequence ID" value="TPW77776.1"/>
    <property type="molecule type" value="Genomic_DNA"/>
</dbReference>
<dbReference type="Proteomes" id="UP000316252">
    <property type="component" value="Unassembled WGS sequence"/>
</dbReference>
<feature type="transmembrane region" description="Helical" evidence="1">
    <location>
        <begin position="52"/>
        <end position="72"/>
    </location>
</feature>
<feature type="transmembrane region" description="Helical" evidence="1">
    <location>
        <begin position="114"/>
        <end position="134"/>
    </location>
</feature>
<dbReference type="InterPro" id="IPR045713">
    <property type="entry name" value="DUF6069"/>
</dbReference>
<dbReference type="Pfam" id="PF19545">
    <property type="entry name" value="DUF6069"/>
    <property type="match status" value="1"/>
</dbReference>
<reference evidence="2 3" key="1">
    <citation type="submission" date="2019-06" db="EMBL/GenBank/DDBJ databases">
        <authorList>
            <person name="Li F."/>
        </authorList>
    </citation>
    <scope>NUCLEOTIDE SEQUENCE [LARGE SCALE GENOMIC DNA]</scope>
    <source>
        <strain evidence="2 3">10F1D-1</strain>
    </source>
</reference>
<sequence length="141" mass="14287">MSALSPSRTSARPRSAVLLGLAGVAAALLASTLVGTVAATLGADPDFAPLKPYVYLTFAAVGTIAGLIGWVVAARRARDSRRLLTVLVPVLTVLSLVPDVALLVLGFIPGSGPLEVVALMLMHPIAAASAVIAGSRIQPAR</sequence>
<evidence type="ECO:0000256" key="1">
    <source>
        <dbReference type="SAM" id="Phobius"/>
    </source>
</evidence>
<protein>
    <submittedName>
        <fullName evidence="2">Uncharacterized protein</fullName>
    </submittedName>
</protein>
<name>A0A506Y594_9MICO</name>
<accession>A0A506Y594</accession>
<dbReference type="AlphaFoldDB" id="A0A506Y594"/>
<gene>
    <name evidence="2" type="ORF">FJ657_03770</name>
</gene>
<organism evidence="2 3">
    <name type="scientific">Schumannella soli</name>
    <dbReference type="NCBI Taxonomy" id="2590779"/>
    <lineage>
        <taxon>Bacteria</taxon>
        <taxon>Bacillati</taxon>
        <taxon>Actinomycetota</taxon>
        <taxon>Actinomycetes</taxon>
        <taxon>Micrococcales</taxon>
        <taxon>Microbacteriaceae</taxon>
        <taxon>Schumannella</taxon>
    </lineage>
</organism>
<feature type="transmembrane region" description="Helical" evidence="1">
    <location>
        <begin position="84"/>
        <end position="108"/>
    </location>
</feature>
<keyword evidence="1" id="KW-1133">Transmembrane helix</keyword>
<evidence type="ECO:0000313" key="3">
    <source>
        <dbReference type="Proteomes" id="UP000316252"/>
    </source>
</evidence>
<keyword evidence="1" id="KW-0812">Transmembrane</keyword>
<keyword evidence="1" id="KW-0472">Membrane</keyword>
<dbReference type="RefSeq" id="WP_141162303.1">
    <property type="nucleotide sequence ID" value="NZ_VHQG01000001.1"/>
</dbReference>